<evidence type="ECO:0000256" key="2">
    <source>
        <dbReference type="ARBA" id="ARBA00023157"/>
    </source>
</evidence>
<organism evidence="4 5">
    <name type="scientific">Lymnaea stagnalis</name>
    <name type="common">Great pond snail</name>
    <name type="synonym">Helix stagnalis</name>
    <dbReference type="NCBI Taxonomy" id="6523"/>
    <lineage>
        <taxon>Eukaryota</taxon>
        <taxon>Metazoa</taxon>
        <taxon>Spiralia</taxon>
        <taxon>Lophotrochozoa</taxon>
        <taxon>Mollusca</taxon>
        <taxon>Gastropoda</taxon>
        <taxon>Heterobranchia</taxon>
        <taxon>Euthyneura</taxon>
        <taxon>Panpulmonata</taxon>
        <taxon>Hygrophila</taxon>
        <taxon>Lymnaeoidea</taxon>
        <taxon>Lymnaeidae</taxon>
        <taxon>Lymnaea</taxon>
    </lineage>
</organism>
<dbReference type="EMBL" id="CAXITT010000517">
    <property type="protein sequence ID" value="CAL1542972.1"/>
    <property type="molecule type" value="Genomic_DNA"/>
</dbReference>
<dbReference type="SUPFAM" id="SSF56973">
    <property type="entry name" value="Aerolisin/ETX pore-forming domain"/>
    <property type="match status" value="1"/>
</dbReference>
<dbReference type="Proteomes" id="UP001497497">
    <property type="component" value="Unassembled WGS sequence"/>
</dbReference>
<dbReference type="SMART" id="SM00999">
    <property type="entry name" value="Aerolysin"/>
    <property type="match status" value="1"/>
</dbReference>
<dbReference type="Pfam" id="PF01117">
    <property type="entry name" value="Aerolysin"/>
    <property type="match status" value="1"/>
</dbReference>
<dbReference type="PANTHER" id="PTHR34007">
    <property type="entry name" value="AEROLYSIN-LIKE PROTEIN-RELATED"/>
    <property type="match status" value="1"/>
</dbReference>
<dbReference type="PANTHER" id="PTHR34007:SF1">
    <property type="entry name" value="AEROLYSIN-LIKE PROTEIN-RELATED"/>
    <property type="match status" value="1"/>
</dbReference>
<gene>
    <name evidence="4" type="ORF">GSLYS_00016506001</name>
</gene>
<dbReference type="AlphaFoldDB" id="A0AAV2IDL1"/>
<dbReference type="PRINTS" id="PR00754">
    <property type="entry name" value="AEROLYSIN"/>
</dbReference>
<sequence length="341" mass="38335">MGSKSRTFDCLYDVKSFVMDSTQREIAFLAHYLGYGWCGGGPNSAIGEGFVRDGDTLRSDLNGIPDGYMKEQRLAMAYGDWGFSIKEITYGDPVVEELKPESIDSGAIYNNDATEVTKSFERSETCVRSVTHTTTSGWKKSHELGLTFSYTPPSLTGGPGGSIAYKFNYESSKTTTDETNNQQSNTFSINSSKTLRPYSAVKWDLMVSKTKTTVPYTAVILMKFSTELQGFLRWGGGPANPGTNYHYQFRGSGKRPTFNFRFGDGQVPFYTALKRSNETNSRPWLWRDMEHAYPDAQDRINALINEDRFVFTLTGRFEDVVGKKVDIHWDTIPLVLHNAEQ</sequence>
<keyword evidence="2" id="KW-1015">Disulfide bond</keyword>
<reference evidence="4 5" key="1">
    <citation type="submission" date="2024-04" db="EMBL/GenBank/DDBJ databases">
        <authorList>
            <consortium name="Genoscope - CEA"/>
            <person name="William W."/>
        </authorList>
    </citation>
    <scope>NUCLEOTIDE SEQUENCE [LARGE SCALE GENOMIC DNA]</scope>
</reference>
<protein>
    <recommendedName>
        <fullName evidence="3">Aerolysin-like C-terminal domain-containing protein</fullName>
    </recommendedName>
</protein>
<evidence type="ECO:0000313" key="5">
    <source>
        <dbReference type="Proteomes" id="UP001497497"/>
    </source>
</evidence>
<dbReference type="GO" id="GO:0005576">
    <property type="term" value="C:extracellular region"/>
    <property type="evidence" value="ECO:0007669"/>
    <property type="project" value="InterPro"/>
</dbReference>
<dbReference type="InterPro" id="IPR055267">
    <property type="entry name" value="Aerolysin-like_C"/>
</dbReference>
<accession>A0AAV2IDL1</accession>
<feature type="domain" description="Aerolysin-like C-terminal" evidence="3">
    <location>
        <begin position="9"/>
        <end position="341"/>
    </location>
</feature>
<dbReference type="InterPro" id="IPR053280">
    <property type="entry name" value="Aerolysin-like_pore-former"/>
</dbReference>
<keyword evidence="5" id="KW-1185">Reference proteome</keyword>
<dbReference type="InterPro" id="IPR005830">
    <property type="entry name" value="Aerolysn"/>
</dbReference>
<dbReference type="Gene3D" id="3.30.412.10">
    <property type="entry name" value="Proaerolysin, chain A, domain 2"/>
    <property type="match status" value="2"/>
</dbReference>
<evidence type="ECO:0000256" key="1">
    <source>
        <dbReference type="ARBA" id="ARBA00009831"/>
    </source>
</evidence>
<evidence type="ECO:0000313" key="4">
    <source>
        <dbReference type="EMBL" id="CAL1542972.1"/>
    </source>
</evidence>
<comment type="similarity">
    <text evidence="1">Belongs to the aerolysin family.</text>
</comment>
<proteinExistence type="inferred from homology"/>
<evidence type="ECO:0000259" key="3">
    <source>
        <dbReference type="SMART" id="SM00999"/>
    </source>
</evidence>
<comment type="caution">
    <text evidence="4">The sequence shown here is derived from an EMBL/GenBank/DDBJ whole genome shotgun (WGS) entry which is preliminary data.</text>
</comment>
<name>A0AAV2IDL1_LYMST</name>
<dbReference type="CDD" id="cd20219">
    <property type="entry name" value="PFM_physalysin-1-like"/>
    <property type="match status" value="1"/>
</dbReference>